<feature type="compositionally biased region" description="Low complexity" evidence="4">
    <location>
        <begin position="744"/>
        <end position="760"/>
    </location>
</feature>
<dbReference type="EMBL" id="JAAMOB010000005">
    <property type="protein sequence ID" value="KAF4113332.1"/>
    <property type="molecule type" value="Genomic_DNA"/>
</dbReference>
<comment type="caution">
    <text evidence="6">The sequence shown here is derived from an EMBL/GenBank/DDBJ whole genome shotgun (WGS) entry which is preliminary data.</text>
</comment>
<evidence type="ECO:0000313" key="7">
    <source>
        <dbReference type="Proteomes" id="UP000579812"/>
    </source>
</evidence>
<dbReference type="Gene3D" id="2.30.42.10">
    <property type="match status" value="3"/>
</dbReference>
<dbReference type="FunFam" id="2.30.42.10:FF:000111">
    <property type="entry name" value="Whirlin a"/>
    <property type="match status" value="1"/>
</dbReference>
<evidence type="ECO:0000256" key="1">
    <source>
        <dbReference type="ARBA" id="ARBA00004316"/>
    </source>
</evidence>
<dbReference type="GO" id="GO:0005886">
    <property type="term" value="C:plasma membrane"/>
    <property type="evidence" value="ECO:0007669"/>
    <property type="project" value="TreeGrafter"/>
</dbReference>
<evidence type="ECO:0000313" key="6">
    <source>
        <dbReference type="EMBL" id="KAF4113332.1"/>
    </source>
</evidence>
<dbReference type="GO" id="GO:0032426">
    <property type="term" value="C:stereocilium tip"/>
    <property type="evidence" value="ECO:0007669"/>
    <property type="project" value="TreeGrafter"/>
</dbReference>
<dbReference type="GO" id="GO:0007605">
    <property type="term" value="P:sensory perception of sound"/>
    <property type="evidence" value="ECO:0007669"/>
    <property type="project" value="TreeGrafter"/>
</dbReference>
<dbReference type="PANTHER" id="PTHR23116:SF37">
    <property type="entry name" value="WHIRLIN"/>
    <property type="match status" value="1"/>
</dbReference>
<dbReference type="CDD" id="cd07356">
    <property type="entry name" value="HN_L-whirlin_R1_like"/>
    <property type="match status" value="1"/>
</dbReference>
<dbReference type="Pfam" id="PF00595">
    <property type="entry name" value="PDZ"/>
    <property type="match status" value="3"/>
</dbReference>
<evidence type="ECO:0000259" key="5">
    <source>
        <dbReference type="PROSITE" id="PS50106"/>
    </source>
</evidence>
<dbReference type="AlphaFoldDB" id="A0A7J6D2D7"/>
<evidence type="ECO:0000256" key="4">
    <source>
        <dbReference type="SAM" id="MobiDB-lite"/>
    </source>
</evidence>
<dbReference type="OrthoDB" id="10029564at2759"/>
<keyword evidence="3" id="KW-0966">Cell projection</keyword>
<proteinExistence type="predicted"/>
<dbReference type="Proteomes" id="UP000579812">
    <property type="component" value="Unassembled WGS sequence"/>
</dbReference>
<dbReference type="FunFam" id="2.30.42.10:FF:000087">
    <property type="entry name" value="Whirlin a"/>
    <property type="match status" value="1"/>
</dbReference>
<feature type="domain" description="PDZ" evidence="5">
    <location>
        <begin position="316"/>
        <end position="386"/>
    </location>
</feature>
<reference evidence="6 7" key="1">
    <citation type="submission" date="2020-04" db="EMBL/GenBank/DDBJ databases">
        <title>Chromosome-level genome assembly of a cyprinid fish Onychostoma macrolepis by integration of Nanopore Sequencing, Bionano and Hi-C technology.</title>
        <authorList>
            <person name="Wang D."/>
        </authorList>
    </citation>
    <scope>NUCLEOTIDE SEQUENCE [LARGE SCALE GENOMIC DNA]</scope>
    <source>
        <strain evidence="6">SWU-2019</strain>
        <tissue evidence="6">Muscle</tissue>
    </source>
</reference>
<protein>
    <recommendedName>
        <fullName evidence="5">PDZ domain-containing protein</fullName>
    </recommendedName>
</protein>
<keyword evidence="2" id="KW-0677">Repeat</keyword>
<feature type="domain" description="PDZ" evidence="5">
    <location>
        <begin position="873"/>
        <end position="944"/>
    </location>
</feature>
<sequence length="964" mass="104290">MSTDLERASLKSGANSLGSGGRALSVNVKKLHNALNVLLNDFEREQFIHCLNVYHAKRNVFDLVQTLKVILNTPNKRQLLPMLRLVIPRSDQLLFDQYTSEGLYLKTDLLAASIKHECSEDLSSTNAHAGASSVHFLHESEQAGPSHGSVRQAPVFSTAAEGTAPALMLEEPDEIRQVTLKRSKSHEGLGFSIRGGSEHGVGIYVSLVEPGSSAEREGLRVGDQIMQVNNVVFDRVTHGEAVKVLKGSKKLSMSVCSMGRIPGGYVTNHVYTWVDPQGCSVSPPPDLVEQQGSGGRHSDIQQHGHTHIRHEGAEKKVNISLDDGRSLGLMIRGGAEYALGIYITGVDRGSAAEYSGLKVGDQILEVNGRSFRSISHDEAVQILKNSRHMLMTIKDVGRLPHARTVVDETKWIPSAQIAESSANSNTQSVLPVDVGAGSSGKSICCKGVVPAVGAVRTAAWSSLEEQAYMLLTETERQTMSYYIQEYQRAHIGVEPLAMALFELFNTHAKLSLLAEVRTLIASQDLERFDGQVLHREMEAWRARHGGPGLLHPDSICVTHPEGHIPAVCQLTTAVPGYSKNECRLDGSLMQLESLNSLPDVSLDKVQPSSESPPSFKPPPPPVRHASPKNQTKRPSSKLSQTNLLFTAPCRRHQENHTHNHSHSHSPCSAHTSPCTIHHTTSTCSVHHTPPPCSHHHSSPRSLSYHASPSSGPPCKDLVQFLMSRQAAVLSPHLESPNRSREGTPMISPRSSPSISPSLLMPAPPPCSPEKPEGSPSTHICSAAQTSPLHPEPEMTEERPQPQLRGATLSQLSDSGQTLSEDSGVDIAEAGGLSKDSSPRPGKPPFLQATGDTRRAEGLAQASAKQMGVMEPTLVRVPKCASTLGIAVEGGANTRQPLPRITTIQKGGCVHISGQLRVGQVILEVNGVSLKGMEHRDATRVIAEAFKTKDKDYVDFMIAEFNYAL</sequence>
<dbReference type="GO" id="GO:0002142">
    <property type="term" value="C:stereocilia ankle link complex"/>
    <property type="evidence" value="ECO:0007669"/>
    <property type="project" value="TreeGrafter"/>
</dbReference>
<dbReference type="PROSITE" id="PS50106">
    <property type="entry name" value="PDZ"/>
    <property type="match status" value="3"/>
</dbReference>
<organism evidence="6 7">
    <name type="scientific">Onychostoma macrolepis</name>
    <dbReference type="NCBI Taxonomy" id="369639"/>
    <lineage>
        <taxon>Eukaryota</taxon>
        <taxon>Metazoa</taxon>
        <taxon>Chordata</taxon>
        <taxon>Craniata</taxon>
        <taxon>Vertebrata</taxon>
        <taxon>Euteleostomi</taxon>
        <taxon>Actinopterygii</taxon>
        <taxon>Neopterygii</taxon>
        <taxon>Teleostei</taxon>
        <taxon>Ostariophysi</taxon>
        <taxon>Cypriniformes</taxon>
        <taxon>Cyprinidae</taxon>
        <taxon>Acrossocheilinae</taxon>
        <taxon>Onychostoma</taxon>
    </lineage>
</organism>
<feature type="region of interest" description="Disordered" evidence="4">
    <location>
        <begin position="601"/>
        <end position="641"/>
    </location>
</feature>
<comment type="subcellular location">
    <subcellularLocation>
        <location evidence="1">Cell projection</location>
    </subcellularLocation>
</comment>
<dbReference type="FunFam" id="2.30.42.10:FF:000079">
    <property type="entry name" value="Whirlin a"/>
    <property type="match status" value="1"/>
</dbReference>
<dbReference type="InterPro" id="IPR036034">
    <property type="entry name" value="PDZ_sf"/>
</dbReference>
<dbReference type="GO" id="GO:0060088">
    <property type="term" value="P:auditory receptor cell stereocilium organization"/>
    <property type="evidence" value="ECO:0007669"/>
    <property type="project" value="TreeGrafter"/>
</dbReference>
<dbReference type="PANTHER" id="PTHR23116">
    <property type="entry name" value="PDZ DOMAIN CONTAINING WHIRLIN AND HARMONIN-RELATED"/>
    <property type="match status" value="1"/>
</dbReference>
<evidence type="ECO:0000256" key="3">
    <source>
        <dbReference type="ARBA" id="ARBA00023273"/>
    </source>
</evidence>
<feature type="domain" description="PDZ" evidence="5">
    <location>
        <begin position="177"/>
        <end position="248"/>
    </location>
</feature>
<dbReference type="CDD" id="cd06740">
    <property type="entry name" value="PDZ1_FL-whirlin"/>
    <property type="match status" value="1"/>
</dbReference>
<dbReference type="CDD" id="cd06742">
    <property type="entry name" value="PDZ3_FL-whirlin-like"/>
    <property type="match status" value="1"/>
</dbReference>
<dbReference type="FunFam" id="1.20.1160.20:FF:000003">
    <property type="entry name" value="Whirlin a"/>
    <property type="match status" value="1"/>
</dbReference>
<evidence type="ECO:0000256" key="2">
    <source>
        <dbReference type="ARBA" id="ARBA00022737"/>
    </source>
</evidence>
<feature type="compositionally biased region" description="Basic and acidic residues" evidence="4">
    <location>
        <begin position="790"/>
        <end position="799"/>
    </location>
</feature>
<dbReference type="InterPro" id="IPR051844">
    <property type="entry name" value="USH2_Complex_Protein"/>
</dbReference>
<dbReference type="InterPro" id="IPR001478">
    <property type="entry name" value="PDZ"/>
</dbReference>
<dbReference type="GO" id="GO:0001917">
    <property type="term" value="C:photoreceptor inner segment"/>
    <property type="evidence" value="ECO:0007669"/>
    <property type="project" value="TreeGrafter"/>
</dbReference>
<gene>
    <name evidence="6" type="ORF">G5714_005877</name>
</gene>
<dbReference type="CDD" id="cd06741">
    <property type="entry name" value="PDZ2_FL-whirlin"/>
    <property type="match status" value="1"/>
</dbReference>
<feature type="compositionally biased region" description="Polar residues" evidence="4">
    <location>
        <begin position="807"/>
        <end position="820"/>
    </location>
</feature>
<keyword evidence="7" id="KW-1185">Reference proteome</keyword>
<dbReference type="InterPro" id="IPR047056">
    <property type="entry name" value="Whirlin_HN-like_dom1"/>
</dbReference>
<feature type="region of interest" description="Disordered" evidence="4">
    <location>
        <begin position="685"/>
        <end position="711"/>
    </location>
</feature>
<dbReference type="Gene3D" id="1.20.1160.20">
    <property type="match status" value="2"/>
</dbReference>
<dbReference type="SMART" id="SM00228">
    <property type="entry name" value="PDZ"/>
    <property type="match status" value="3"/>
</dbReference>
<name>A0A7J6D2D7_9TELE</name>
<dbReference type="GO" id="GO:0005929">
    <property type="term" value="C:cilium"/>
    <property type="evidence" value="ECO:0007669"/>
    <property type="project" value="TreeGrafter"/>
</dbReference>
<feature type="region of interest" description="Disordered" evidence="4">
    <location>
        <begin position="729"/>
        <end position="863"/>
    </location>
</feature>
<dbReference type="SUPFAM" id="SSF50156">
    <property type="entry name" value="PDZ domain-like"/>
    <property type="match status" value="3"/>
</dbReference>
<accession>A0A7J6D2D7</accession>
<feature type="compositionally biased region" description="Polar residues" evidence="4">
    <location>
        <begin position="777"/>
        <end position="787"/>
    </location>
</feature>